<accession>A0A397VHZ7</accession>
<comment type="caution">
    <text evidence="2">The sequence shown here is derived from an EMBL/GenBank/DDBJ whole genome shotgun (WGS) entry which is preliminary data.</text>
</comment>
<dbReference type="EMBL" id="QKWP01000507">
    <property type="protein sequence ID" value="RIB18926.1"/>
    <property type="molecule type" value="Genomic_DNA"/>
</dbReference>
<dbReference type="Proteomes" id="UP000266673">
    <property type="component" value="Unassembled WGS sequence"/>
</dbReference>
<evidence type="ECO:0000313" key="2">
    <source>
        <dbReference type="EMBL" id="RIB18926.1"/>
    </source>
</evidence>
<sequence length="137" mass="15631">MKRVQTNKKIQKVVLRKRITSNISGHIQREECSQTTVSQASLGPINGEDDSSSCASFQKNFSNRSQHINNYHSEDDSNGSDSLQYDRSHHINDVLEYNFFTASDTSSSDDQSTITEEELQMREKEFEQIIVDSGMDF</sequence>
<proteinExistence type="predicted"/>
<feature type="compositionally biased region" description="Polar residues" evidence="1">
    <location>
        <begin position="52"/>
        <end position="71"/>
    </location>
</feature>
<name>A0A397VHZ7_9GLOM</name>
<reference evidence="2 3" key="1">
    <citation type="submission" date="2018-06" db="EMBL/GenBank/DDBJ databases">
        <title>Comparative genomics reveals the genomic features of Rhizophagus irregularis, R. cerebriforme, R. diaphanum and Gigaspora rosea, and their symbiotic lifestyle signature.</title>
        <authorList>
            <person name="Morin E."/>
            <person name="San Clemente H."/>
            <person name="Chen E.C.H."/>
            <person name="De La Providencia I."/>
            <person name="Hainaut M."/>
            <person name="Kuo A."/>
            <person name="Kohler A."/>
            <person name="Murat C."/>
            <person name="Tang N."/>
            <person name="Roy S."/>
            <person name="Loubradou J."/>
            <person name="Henrissat B."/>
            <person name="Grigoriev I.V."/>
            <person name="Corradi N."/>
            <person name="Roux C."/>
            <person name="Martin F.M."/>
        </authorList>
    </citation>
    <scope>NUCLEOTIDE SEQUENCE [LARGE SCALE GENOMIC DNA]</scope>
    <source>
        <strain evidence="2 3">DAOM 194757</strain>
    </source>
</reference>
<protein>
    <submittedName>
        <fullName evidence="2">Uncharacterized protein</fullName>
    </submittedName>
</protein>
<keyword evidence="3" id="KW-1185">Reference proteome</keyword>
<feature type="region of interest" description="Disordered" evidence="1">
    <location>
        <begin position="31"/>
        <end position="87"/>
    </location>
</feature>
<organism evidence="2 3">
    <name type="scientific">Gigaspora rosea</name>
    <dbReference type="NCBI Taxonomy" id="44941"/>
    <lineage>
        <taxon>Eukaryota</taxon>
        <taxon>Fungi</taxon>
        <taxon>Fungi incertae sedis</taxon>
        <taxon>Mucoromycota</taxon>
        <taxon>Glomeromycotina</taxon>
        <taxon>Glomeromycetes</taxon>
        <taxon>Diversisporales</taxon>
        <taxon>Gigasporaceae</taxon>
        <taxon>Gigaspora</taxon>
    </lineage>
</organism>
<gene>
    <name evidence="2" type="ORF">C2G38_2036499</name>
</gene>
<dbReference type="AlphaFoldDB" id="A0A397VHZ7"/>
<evidence type="ECO:0000313" key="3">
    <source>
        <dbReference type="Proteomes" id="UP000266673"/>
    </source>
</evidence>
<evidence type="ECO:0000256" key="1">
    <source>
        <dbReference type="SAM" id="MobiDB-lite"/>
    </source>
</evidence>